<dbReference type="Pfam" id="PF03168">
    <property type="entry name" value="LEA_2"/>
    <property type="match status" value="1"/>
</dbReference>
<feature type="compositionally biased region" description="Polar residues" evidence="1">
    <location>
        <begin position="554"/>
        <end position="579"/>
    </location>
</feature>
<keyword evidence="2" id="KW-0812">Transmembrane</keyword>
<evidence type="ECO:0000256" key="2">
    <source>
        <dbReference type="SAM" id="Phobius"/>
    </source>
</evidence>
<dbReference type="PANTHER" id="PTHR36723:SF1">
    <property type="entry name" value="F22C12.19"/>
    <property type="match status" value="1"/>
</dbReference>
<proteinExistence type="predicted"/>
<name>A0A5J9VCE6_9POAL</name>
<gene>
    <name evidence="4" type="ORF">EJB05_25170</name>
</gene>
<comment type="caution">
    <text evidence="4">The sequence shown here is derived from an EMBL/GenBank/DDBJ whole genome shotgun (WGS) entry which is preliminary data.</text>
</comment>
<dbReference type="Gene3D" id="2.60.40.1820">
    <property type="match status" value="1"/>
</dbReference>
<evidence type="ECO:0000313" key="4">
    <source>
        <dbReference type="EMBL" id="TVU33358.1"/>
    </source>
</evidence>
<reference evidence="4 5" key="1">
    <citation type="journal article" date="2019" name="Sci. Rep.">
        <title>A high-quality genome of Eragrostis curvula grass provides insights into Poaceae evolution and supports new strategies to enhance forage quality.</title>
        <authorList>
            <person name="Carballo J."/>
            <person name="Santos B.A.C.M."/>
            <person name="Zappacosta D."/>
            <person name="Garbus I."/>
            <person name="Selva J.P."/>
            <person name="Gallo C.A."/>
            <person name="Diaz A."/>
            <person name="Albertini E."/>
            <person name="Caccamo M."/>
            <person name="Echenique V."/>
        </authorList>
    </citation>
    <scope>NUCLEOTIDE SEQUENCE [LARGE SCALE GENOMIC DNA]</scope>
    <source>
        <strain evidence="5">cv. Victoria</strain>
        <tissue evidence="4">Leaf</tissue>
    </source>
</reference>
<feature type="region of interest" description="Disordered" evidence="1">
    <location>
        <begin position="287"/>
        <end position="321"/>
    </location>
</feature>
<dbReference type="EMBL" id="RWGY01000011">
    <property type="protein sequence ID" value="TVU33358.1"/>
    <property type="molecule type" value="Genomic_DNA"/>
</dbReference>
<dbReference type="AlphaFoldDB" id="A0A5J9VCE6"/>
<feature type="region of interest" description="Disordered" evidence="1">
    <location>
        <begin position="48"/>
        <end position="68"/>
    </location>
</feature>
<evidence type="ECO:0000313" key="5">
    <source>
        <dbReference type="Proteomes" id="UP000324897"/>
    </source>
</evidence>
<feature type="region of interest" description="Disordered" evidence="1">
    <location>
        <begin position="532"/>
        <end position="645"/>
    </location>
</feature>
<evidence type="ECO:0000259" key="3">
    <source>
        <dbReference type="Pfam" id="PF03168"/>
    </source>
</evidence>
<dbReference type="Proteomes" id="UP000324897">
    <property type="component" value="Chromosome 1"/>
</dbReference>
<evidence type="ECO:0000256" key="1">
    <source>
        <dbReference type="SAM" id="MobiDB-lite"/>
    </source>
</evidence>
<feature type="transmembrane region" description="Helical" evidence="2">
    <location>
        <begin position="710"/>
        <end position="733"/>
    </location>
</feature>
<feature type="region of interest" description="Disordered" evidence="1">
    <location>
        <begin position="470"/>
        <end position="504"/>
    </location>
</feature>
<keyword evidence="2" id="KW-1133">Transmembrane helix</keyword>
<feature type="domain" description="Late embryogenesis abundant protein LEA-2 subgroup" evidence="3">
    <location>
        <begin position="767"/>
        <end position="834"/>
    </location>
</feature>
<accession>A0A5J9VCE6</accession>
<dbReference type="PANTHER" id="PTHR36723">
    <property type="entry name" value="F22C12.19"/>
    <property type="match status" value="1"/>
</dbReference>
<keyword evidence="5" id="KW-1185">Reference proteome</keyword>
<sequence length="859" mass="92756">MDAVELPLPAKVDFGKILAPAAAVEGADGAGAGAGSGEVLRRCADADRRHGGDVKQHNQNAESYPSYRSKRTSLEVSMQKSFALGFKSENSVKRDYVGNDTVQSLHKQDSKIVAKKTIKLLDGPPCSKRPKLEPVQTIRDTEAKGHDSMSQKNVPELPQCAPSEKSRLLKQKRVSDAKRIDKKNIRSGVRSKYDSFSSKAGLANFDSGFLGNSVLGAHGLKSDIRDITDHVENLSLSELLNGTYKYSSLGREKGKRVLHTKDELLVSVRKAFSMLSDMDRYGKEASLILSPKPPSASNTSSDVKEQCGDKPSSTKESSQINVLETALRRPKDILSCLSLPQGQDLDSLLSSGSEVSDTVKPCTPSMTAHGASLPPFPWSHSHSVGYRPNVDSGKHGSSRSNSHWQWVRVGCNLTPPDDENSSVHKIDDLLQEMDATKLSIMDSFEGRYNLCGTESTSGSPVQIHSRKVGNGHVSQQRQNLENGDSSDGFQKHGSENSLLRTPQASPRVLRAAEILCDMRRSTEAWSAQGYSNGAIKWPKSPSEKAMKARKPSSPFGTAESSSGSRNSDAARNGNNQSSKKILDRKNDSTRLNNLGKGSIRWPVPIEDSASPVRSERGFLLDTRQPHGNGGRLPSQAPSQARLEKEYENQQKLRKATLTSSLGSSGDWNRERNRRISTLLPLFQPPRPLPPAHAMDANAVVKPPCLRWRCALLACGVSSILIGAATLGVTLTVYRVRAPVMTMNAISLTDPTGAASPSASRLTVVADVSVRNPNAASLRYGATETRVYYRGRLVGQAAGPPGNAPARRTVRMNVTVAVAVGALLTEPGFLRDVAVGPWRWPRRRVCAGASPCSAAPCGGA</sequence>
<dbReference type="OrthoDB" id="755659at2759"/>
<dbReference type="SUPFAM" id="SSF117070">
    <property type="entry name" value="LEA14-like"/>
    <property type="match status" value="1"/>
</dbReference>
<dbReference type="Gramene" id="TVU33358">
    <property type="protein sequence ID" value="TVU33358"/>
    <property type="gene ID" value="EJB05_25170"/>
</dbReference>
<feature type="compositionally biased region" description="Polar residues" evidence="1">
    <location>
        <begin position="472"/>
        <end position="488"/>
    </location>
</feature>
<organism evidence="4 5">
    <name type="scientific">Eragrostis curvula</name>
    <name type="common">weeping love grass</name>
    <dbReference type="NCBI Taxonomy" id="38414"/>
    <lineage>
        <taxon>Eukaryota</taxon>
        <taxon>Viridiplantae</taxon>
        <taxon>Streptophyta</taxon>
        <taxon>Embryophyta</taxon>
        <taxon>Tracheophyta</taxon>
        <taxon>Spermatophyta</taxon>
        <taxon>Magnoliopsida</taxon>
        <taxon>Liliopsida</taxon>
        <taxon>Poales</taxon>
        <taxon>Poaceae</taxon>
        <taxon>PACMAD clade</taxon>
        <taxon>Chloridoideae</taxon>
        <taxon>Eragrostideae</taxon>
        <taxon>Eragrostidinae</taxon>
        <taxon>Eragrostis</taxon>
    </lineage>
</organism>
<dbReference type="InterPro" id="IPR004864">
    <property type="entry name" value="LEA_2"/>
</dbReference>
<protein>
    <recommendedName>
        <fullName evidence="3">Late embryogenesis abundant protein LEA-2 subgroup domain-containing protein</fullName>
    </recommendedName>
</protein>
<feature type="compositionally biased region" description="Polar residues" evidence="1">
    <location>
        <begin position="495"/>
        <end position="504"/>
    </location>
</feature>
<keyword evidence="2" id="KW-0472">Membrane</keyword>